<dbReference type="AlphaFoldDB" id="A0A6L9Y4K5"/>
<evidence type="ECO:0000313" key="2">
    <source>
        <dbReference type="Proteomes" id="UP000477651"/>
    </source>
</evidence>
<evidence type="ECO:0000313" key="1">
    <source>
        <dbReference type="EMBL" id="NEN75359.1"/>
    </source>
</evidence>
<name>A0A6L9Y4K5_9BURK</name>
<dbReference type="EMBL" id="JAAGYR010000004">
    <property type="protein sequence ID" value="NEN75359.1"/>
    <property type="molecule type" value="Genomic_DNA"/>
</dbReference>
<accession>A0A6L9Y4K5</accession>
<sequence>MQRPHNQKLITENVAYNIGIRRTLSKTREKAYNCILIGKEGKYIIEQIE</sequence>
<protein>
    <submittedName>
        <fullName evidence="1">Uncharacterized protein</fullName>
    </submittedName>
</protein>
<comment type="caution">
    <text evidence="1">The sequence shown here is derived from an EMBL/GenBank/DDBJ whole genome shotgun (WGS) entry which is preliminary data.</text>
</comment>
<reference evidence="1 2" key="1">
    <citation type="submission" date="2020-02" db="EMBL/GenBank/DDBJ databases">
        <title>Pelistega sp. NLN82 were isolated from wild rodents of the Hainan Island.</title>
        <authorList>
            <person name="Niu N."/>
            <person name="Zhou J."/>
        </authorList>
    </citation>
    <scope>NUCLEOTIDE SEQUENCE [LARGE SCALE GENOMIC DNA]</scope>
    <source>
        <strain evidence="1 2">NLN82</strain>
    </source>
</reference>
<dbReference type="Proteomes" id="UP000477651">
    <property type="component" value="Unassembled WGS sequence"/>
</dbReference>
<gene>
    <name evidence="1" type="ORF">F9B74_03330</name>
</gene>
<proteinExistence type="predicted"/>
<keyword evidence="2" id="KW-1185">Reference proteome</keyword>
<organism evidence="1 2">
    <name type="scientific">Pelistega ratti</name>
    <dbReference type="NCBI Taxonomy" id="2652177"/>
    <lineage>
        <taxon>Bacteria</taxon>
        <taxon>Pseudomonadati</taxon>
        <taxon>Pseudomonadota</taxon>
        <taxon>Betaproteobacteria</taxon>
        <taxon>Burkholderiales</taxon>
        <taxon>Alcaligenaceae</taxon>
        <taxon>Pelistega</taxon>
    </lineage>
</organism>